<accession>A0A7S4CZF8</accession>
<keyword evidence="1" id="KW-0732">Signal</keyword>
<dbReference type="SUPFAM" id="SSF56436">
    <property type="entry name" value="C-type lectin-like"/>
    <property type="match status" value="1"/>
</dbReference>
<reference evidence="3" key="1">
    <citation type="submission" date="2021-01" db="EMBL/GenBank/DDBJ databases">
        <authorList>
            <person name="Corre E."/>
            <person name="Pelletier E."/>
            <person name="Niang G."/>
            <person name="Scheremetjew M."/>
            <person name="Finn R."/>
            <person name="Kale V."/>
            <person name="Holt S."/>
            <person name="Cochrane G."/>
            <person name="Meng A."/>
            <person name="Brown T."/>
            <person name="Cohen L."/>
        </authorList>
    </citation>
    <scope>NUCLEOTIDE SEQUENCE</scope>
    <source>
        <strain evidence="3">CCMP1594</strain>
    </source>
</reference>
<dbReference type="EMBL" id="HBJA01062991">
    <property type="protein sequence ID" value="CAE0811126.1"/>
    <property type="molecule type" value="Transcribed_RNA"/>
</dbReference>
<protein>
    <recommendedName>
        <fullName evidence="2">SbsA Ig-like domain-containing protein</fullName>
    </recommendedName>
</protein>
<name>A0A7S4CZF8_9EUGL</name>
<sequence>MINISSYTYTPPSTANLVVGTLLVQDANYADTFTYSITGGAHGDVFNIAGDQLRITSAGEQRTNLMVNITVTDSGGLQFDRLFHIMTTNVVPSDITASPALYDPSNPTAYAANLTVTDANPEQVHTFTIIGGKDQANFAIVNSKLTITNSGLRDTGLIVEVRADDGKGGVYAENLTINYENIPPYDVFISNNMYTPPSTVGMVVGTVSGLDWNNGQDLTFSLPAGEEVFELVNDTNMTNPTLLVFKKAGERRTLVEANITVNDGALSFMKTLYINYTNVAPSDIYWMTGGNYTPPTTVGVVVGTIGVVDTNLGQTHTLSLATNPYFTLNGTEIRAAVAGLNLPEYSLVITATDEEGATVTKTLTLTYVNVGPYDITLFEDNYWTPPSTANMAIATIRTLDWNSADNFTYTIIPGEDADVFNIHNDQLRITNASEGRNYLYVTIQTTDPHGETFQKRFLIQTSQVAPHQLIFTGSLVFYPPSPINFTVGFLSGADYNLGDTLVYQIVGGADANKFYLEGNRLFMVTGQTSNSLSVEVAVLDPRRRKTQTLTFTALNMPPTGATLSASHYTLPVSTEQYVGYLTAIDSNANDTHTFKIVPGYSSYAFEIKDGNRLWVKAGTTGNVLTVVVEVMDQHGASGTETLMVTAAACPAGYTLGTHNTCYKYVSNTDTYANQQTACVTEGYSSPDIIGQSGIASLTSLEDRTLLVSLNAVNPVWVADCYLVTAPSGQCVYFTPNVGTNWCTVAACTGSYGTICTVPVGSALPEPLQVLNVGSLSTATAYSPGSPGTLVTFADGPASGYSKYSFLYKALDVEYFTVQAYLQQLDSGATSGLVIKSGNDYFQFMVSGLKTYMAEAVIGGNTVVSLASSAISELPSRVQCSKGGETISCSLYFPTSSTISRIFTGLNFTAPGAVPSYSVGIGTVSSTATIVKAIYSSVVYSQGAIKIRQFLPAQGAVNVDHNMTTKIVVFFDRDVVPGTGSMTYNTGINSSVVSVPVSSVQVAGTNMTWFMPPSQSLMEGATYFFDIPAGFVRDPLSRDAFEGTPQTYIFSTAPTAESGISSTENITMALDSTMDKWDFNAFCAAFQMLYPSMLCSQLDVLSLSSGSVVVVFRITNLATAAVTSVTLSLAQAFEDNSLSDALQAVGQGAILTGSYTIGAPSAEEMPSMYVSLNPSAQAAPTKVTFVARTTNAGLPKNGYVELLLPKGFKIGAVGDIVIKMEASFTSEVQYLNATTVNLNYIGFSTVFEEINHGRDAIFTIESGVTMPDVCWGLNNWIWGARFYDKPGGNLHNYILNNPPNDQCNGYTALKVNTPPRIHFDPAPQYCLEDDMLQVTKPIQIEDDAELASDARYTVELILDQPGSSIHLWAPQFVYQQVQILNGTDNSSYIRFSGSPFQTQYALANLIYYPAPDFWGVENLTVVVYDNGYCCDMVPMESRLFIPIYVVPVNDAPIMITPGNLTQTIFEDRNTTFTCTVLDVDAGAGDLEVTISVTKGTMVLYNNWSDHNVSLVAGNPANSDSFMRLRGTIEALNTVMSNVMFIPSPDETSFSGPAEIRCQASDLGNGPQSRDLAGLTAQGITYGASTAQSSNILPIDITIVGINDEPAVYIESLSGFIPNITMDEDGTQVFKVRIDDVDPSFSSRALGPGLVTLVMTVQHGKITSGLSMTEAVLGADNYTGINVTVYTINATVPAINAATFQYMPSANWYGQALLKVEVHDSKYDGGVGTSLSASANLTVYVQSVNDHPVLILHHAMDSAGVVEFHRDTLQALPVGLADVDVYNGTLDLYVNATHGFVFLQWVEGLESVTGNVSGGEHFLHVKGKVQVLQQALLGLMYLDKAPRRDPVYHIVDPLHNTDQIYIHITDQGATGSGGFRDTTLLIPLRITATLWNTCQEFVSAHSGYCGCYYKTSHSGADSNAWTKLPMTFPSQSFLASTYPRRFMQGCCADMIKSRRDLQLTRVGELGVCTDTYTL</sequence>
<dbReference type="InterPro" id="IPR032812">
    <property type="entry name" value="SbsA_Ig"/>
</dbReference>
<gene>
    <name evidence="3" type="ORF">EGYM00163_LOCUS22274</name>
</gene>
<dbReference type="Pfam" id="PF13205">
    <property type="entry name" value="Big_5"/>
    <property type="match status" value="1"/>
</dbReference>
<organism evidence="3">
    <name type="scientific">Eutreptiella gymnastica</name>
    <dbReference type="NCBI Taxonomy" id="73025"/>
    <lineage>
        <taxon>Eukaryota</taxon>
        <taxon>Discoba</taxon>
        <taxon>Euglenozoa</taxon>
        <taxon>Euglenida</taxon>
        <taxon>Spirocuta</taxon>
        <taxon>Euglenophyceae</taxon>
        <taxon>Eutreptiales</taxon>
        <taxon>Eutreptiaceae</taxon>
        <taxon>Eutreptiella</taxon>
    </lineage>
</organism>
<dbReference type="InterPro" id="IPR016187">
    <property type="entry name" value="CTDL_fold"/>
</dbReference>
<evidence type="ECO:0000256" key="1">
    <source>
        <dbReference type="ARBA" id="ARBA00022729"/>
    </source>
</evidence>
<evidence type="ECO:0000313" key="3">
    <source>
        <dbReference type="EMBL" id="CAE0811126.1"/>
    </source>
</evidence>
<evidence type="ECO:0000259" key="2">
    <source>
        <dbReference type="Pfam" id="PF13205"/>
    </source>
</evidence>
<proteinExistence type="predicted"/>
<feature type="domain" description="SbsA Ig-like" evidence="2">
    <location>
        <begin position="943"/>
        <end position="1036"/>
    </location>
</feature>